<feature type="domain" description="Fe2OG dioxygenase" evidence="1">
    <location>
        <begin position="96"/>
        <end position="192"/>
    </location>
</feature>
<name>A0A5J4G034_9FLAO</name>
<dbReference type="EMBL" id="BKCF01000002">
    <property type="protein sequence ID" value="GEQ85846.1"/>
    <property type="molecule type" value="Genomic_DNA"/>
</dbReference>
<dbReference type="Proteomes" id="UP000326994">
    <property type="component" value="Unassembled WGS sequence"/>
</dbReference>
<proteinExistence type="predicted"/>
<sequence>MKQLIDVFNYHEDFMSIQEANELFEYLMGIKTLTSMLEIDTETGDSFTFNFGKMIFVDKELKEQNRFPKENWGKSLEWSKHIIPLKKRIEQHTNCEFKTCVCIFYPDGNSGVDYHADKIAFGDTSIIPAISLGEERPFKLRENKSRKEIGLFLKHGSLLIMGARCQDDFEHSLPEDASFKQPRISLTFRKVDE</sequence>
<comment type="caution">
    <text evidence="2">The sequence shown here is derived from an EMBL/GenBank/DDBJ whole genome shotgun (WGS) entry which is preliminary data.</text>
</comment>
<gene>
    <name evidence="2" type="ORF">ULMS_13540</name>
</gene>
<evidence type="ECO:0000313" key="3">
    <source>
        <dbReference type="Proteomes" id="UP000326994"/>
    </source>
</evidence>
<dbReference type="InterPro" id="IPR037151">
    <property type="entry name" value="AlkB-like_sf"/>
</dbReference>
<reference evidence="2 3" key="1">
    <citation type="submission" date="2019-08" db="EMBL/GenBank/DDBJ databases">
        <title>Ulvibacter marinistellae sp. nov., isolated from a starfish, Patiria pectinifera.</title>
        <authorList>
            <person name="Kawano K."/>
            <person name="Ushijima N."/>
            <person name="Kihara M."/>
            <person name="Itoh H."/>
        </authorList>
    </citation>
    <scope>NUCLEOTIDE SEQUENCE [LARGE SCALE GENOMIC DNA]</scope>
    <source>
        <strain evidence="2 3">KK4</strain>
    </source>
</reference>
<keyword evidence="3" id="KW-1185">Reference proteome</keyword>
<dbReference type="GO" id="GO:0006307">
    <property type="term" value="P:DNA alkylation repair"/>
    <property type="evidence" value="ECO:0007669"/>
    <property type="project" value="InterPro"/>
</dbReference>
<dbReference type="InterPro" id="IPR005123">
    <property type="entry name" value="Oxoglu/Fe-dep_dioxygenase_dom"/>
</dbReference>
<accession>A0A5J4G034</accession>
<dbReference type="AlphaFoldDB" id="A0A5J4G034"/>
<evidence type="ECO:0000313" key="2">
    <source>
        <dbReference type="EMBL" id="GEQ85846.1"/>
    </source>
</evidence>
<evidence type="ECO:0000259" key="1">
    <source>
        <dbReference type="PROSITE" id="PS51471"/>
    </source>
</evidence>
<dbReference type="PANTHER" id="PTHR31212:SF4">
    <property type="entry name" value="ALPHA-KETOGLUTARATE-DEPENDENT DIOXYGENASE ALKB HOMOLOG 3"/>
    <property type="match status" value="1"/>
</dbReference>
<dbReference type="Gene3D" id="2.60.120.590">
    <property type="entry name" value="Alpha-ketoglutarate-dependent dioxygenase AlkB-like"/>
    <property type="match status" value="1"/>
</dbReference>
<dbReference type="GO" id="GO:0051213">
    <property type="term" value="F:dioxygenase activity"/>
    <property type="evidence" value="ECO:0007669"/>
    <property type="project" value="InterPro"/>
</dbReference>
<dbReference type="RefSeq" id="WP_151893793.1">
    <property type="nucleotide sequence ID" value="NZ_BKCF01000002.1"/>
</dbReference>
<organism evidence="2 3">
    <name type="scientific">Patiriisocius marinistellae</name>
    <dbReference type="NCBI Taxonomy" id="2494560"/>
    <lineage>
        <taxon>Bacteria</taxon>
        <taxon>Pseudomonadati</taxon>
        <taxon>Bacteroidota</taxon>
        <taxon>Flavobacteriia</taxon>
        <taxon>Flavobacteriales</taxon>
        <taxon>Flavobacteriaceae</taxon>
        <taxon>Patiriisocius</taxon>
    </lineage>
</organism>
<dbReference type="OrthoDB" id="509559at2"/>
<dbReference type="InterPro" id="IPR027450">
    <property type="entry name" value="AlkB-like"/>
</dbReference>
<dbReference type="PROSITE" id="PS51471">
    <property type="entry name" value="FE2OG_OXY"/>
    <property type="match status" value="1"/>
</dbReference>
<dbReference type="InterPro" id="IPR032854">
    <property type="entry name" value="ALKBH3"/>
</dbReference>
<dbReference type="Pfam" id="PF13532">
    <property type="entry name" value="2OG-FeII_Oxy_2"/>
    <property type="match status" value="1"/>
</dbReference>
<protein>
    <recommendedName>
        <fullName evidence="1">Fe2OG dioxygenase domain-containing protein</fullName>
    </recommendedName>
</protein>
<dbReference type="SUPFAM" id="SSF51197">
    <property type="entry name" value="Clavaminate synthase-like"/>
    <property type="match status" value="1"/>
</dbReference>
<dbReference type="PANTHER" id="PTHR31212">
    <property type="entry name" value="ALPHA-KETOGLUTARATE-DEPENDENT DIOXYGENASE ALKB HOMOLOG 3"/>
    <property type="match status" value="1"/>
</dbReference>